<keyword evidence="2" id="KW-0479">Metal-binding</keyword>
<accession>A0A167QDC8</accession>
<protein>
    <submittedName>
        <fullName evidence="9">Prolyl 4-hydroxylase, alpha subunit</fullName>
    </submittedName>
</protein>
<evidence type="ECO:0000256" key="7">
    <source>
        <dbReference type="SAM" id="SignalP"/>
    </source>
</evidence>
<keyword evidence="4" id="KW-0560">Oxidoreductase</keyword>
<keyword evidence="3" id="KW-0223">Dioxygenase</keyword>
<keyword evidence="10" id="KW-1185">Reference proteome</keyword>
<gene>
    <name evidence="9" type="ORF">SPI_07195</name>
</gene>
<dbReference type="GO" id="GO:0004656">
    <property type="term" value="F:procollagen-proline 4-dioxygenase activity"/>
    <property type="evidence" value="ECO:0007669"/>
    <property type="project" value="TreeGrafter"/>
</dbReference>
<dbReference type="STRING" id="1081102.A0A167QDC8"/>
<dbReference type="OrthoDB" id="420380at2759"/>
<feature type="compositionally biased region" description="Gly residues" evidence="6">
    <location>
        <begin position="176"/>
        <end position="187"/>
    </location>
</feature>
<dbReference type="Proteomes" id="UP000076874">
    <property type="component" value="Unassembled WGS sequence"/>
</dbReference>
<dbReference type="PANTHER" id="PTHR10869:SF246">
    <property type="entry name" value="TRANSMEMBRANE PROLYL 4-HYDROXYLASE"/>
    <property type="match status" value="1"/>
</dbReference>
<dbReference type="InterPro" id="IPR006620">
    <property type="entry name" value="Pro_4_hyd_alph"/>
</dbReference>
<sequence>MLARLGRLLAGTTAAFSLLAAGHANVHKAAAHGEAFVCEHPPYDVHLVSSSPLVVYLAGFLTAAEREHLQAATKDSFAHSAVAERGTADGRTIHNVRTSQSTNVPRDAVVRCIEERALRFQGLLVSSSDDDAAATAVAAEDDSRARLEPLQLVNFFAYVRVSQATNATDGEAGPAGPAGPGPLRGGGTNFPVLDMPAGAGADDERWCAYIDCDEPWEHGVTFRPVEGNAVYWDNLLPPAARGTGDPRTLHAGLPVVRGEKIGMNIWTRQAKLPAEVRGPDV</sequence>
<dbReference type="Gene3D" id="2.60.120.620">
    <property type="entry name" value="q2cbj1_9rhob like domain"/>
    <property type="match status" value="2"/>
</dbReference>
<proteinExistence type="predicted"/>
<feature type="chain" id="PRO_5007891481" evidence="7">
    <location>
        <begin position="25"/>
        <end position="281"/>
    </location>
</feature>
<keyword evidence="7" id="KW-0732">Signal</keyword>
<evidence type="ECO:0000256" key="1">
    <source>
        <dbReference type="ARBA" id="ARBA00001961"/>
    </source>
</evidence>
<evidence type="ECO:0000256" key="6">
    <source>
        <dbReference type="SAM" id="MobiDB-lite"/>
    </source>
</evidence>
<dbReference type="EMBL" id="AZHD01000014">
    <property type="protein sequence ID" value="OAA57536.1"/>
    <property type="molecule type" value="Genomic_DNA"/>
</dbReference>
<evidence type="ECO:0000256" key="2">
    <source>
        <dbReference type="ARBA" id="ARBA00022723"/>
    </source>
</evidence>
<evidence type="ECO:0000259" key="8">
    <source>
        <dbReference type="SMART" id="SM00702"/>
    </source>
</evidence>
<evidence type="ECO:0000313" key="10">
    <source>
        <dbReference type="Proteomes" id="UP000076874"/>
    </source>
</evidence>
<keyword evidence="5" id="KW-0408">Iron</keyword>
<feature type="region of interest" description="Disordered" evidence="6">
    <location>
        <begin position="167"/>
        <end position="187"/>
    </location>
</feature>
<dbReference type="GO" id="GO:0005506">
    <property type="term" value="F:iron ion binding"/>
    <property type="evidence" value="ECO:0007669"/>
    <property type="project" value="InterPro"/>
</dbReference>
<name>A0A167QDC8_9HYPO</name>
<dbReference type="GO" id="GO:0005783">
    <property type="term" value="C:endoplasmic reticulum"/>
    <property type="evidence" value="ECO:0007669"/>
    <property type="project" value="TreeGrafter"/>
</dbReference>
<reference evidence="9 10" key="1">
    <citation type="journal article" date="2016" name="Genome Biol. Evol.">
        <title>Divergent and convergent evolution of fungal pathogenicity.</title>
        <authorList>
            <person name="Shang Y."/>
            <person name="Xiao G."/>
            <person name="Zheng P."/>
            <person name="Cen K."/>
            <person name="Zhan S."/>
            <person name="Wang C."/>
        </authorList>
    </citation>
    <scope>NUCLEOTIDE SEQUENCE [LARGE SCALE GENOMIC DNA]</scope>
    <source>
        <strain evidence="9 10">RCEF 264</strain>
    </source>
</reference>
<feature type="signal peptide" evidence="7">
    <location>
        <begin position="1"/>
        <end position="24"/>
    </location>
</feature>
<comment type="caution">
    <text evidence="9">The sequence shown here is derived from an EMBL/GenBank/DDBJ whole genome shotgun (WGS) entry which is preliminary data.</text>
</comment>
<feature type="domain" description="Prolyl 4-hydroxylase alpha subunit" evidence="8">
    <location>
        <begin position="52"/>
        <end position="268"/>
    </location>
</feature>
<dbReference type="AlphaFoldDB" id="A0A167QDC8"/>
<evidence type="ECO:0000256" key="4">
    <source>
        <dbReference type="ARBA" id="ARBA00023002"/>
    </source>
</evidence>
<evidence type="ECO:0000256" key="3">
    <source>
        <dbReference type="ARBA" id="ARBA00022964"/>
    </source>
</evidence>
<dbReference type="SMART" id="SM00702">
    <property type="entry name" value="P4Hc"/>
    <property type="match status" value="1"/>
</dbReference>
<dbReference type="PANTHER" id="PTHR10869">
    <property type="entry name" value="PROLYL 4-HYDROXYLASE ALPHA SUBUNIT"/>
    <property type="match status" value="1"/>
</dbReference>
<dbReference type="GO" id="GO:0031418">
    <property type="term" value="F:L-ascorbic acid binding"/>
    <property type="evidence" value="ECO:0007669"/>
    <property type="project" value="InterPro"/>
</dbReference>
<evidence type="ECO:0000256" key="5">
    <source>
        <dbReference type="ARBA" id="ARBA00023004"/>
    </source>
</evidence>
<organism evidence="9 10">
    <name type="scientific">Niveomyces insectorum RCEF 264</name>
    <dbReference type="NCBI Taxonomy" id="1081102"/>
    <lineage>
        <taxon>Eukaryota</taxon>
        <taxon>Fungi</taxon>
        <taxon>Dikarya</taxon>
        <taxon>Ascomycota</taxon>
        <taxon>Pezizomycotina</taxon>
        <taxon>Sordariomycetes</taxon>
        <taxon>Hypocreomycetidae</taxon>
        <taxon>Hypocreales</taxon>
        <taxon>Cordycipitaceae</taxon>
        <taxon>Niveomyces</taxon>
    </lineage>
</organism>
<evidence type="ECO:0000313" key="9">
    <source>
        <dbReference type="EMBL" id="OAA57536.1"/>
    </source>
</evidence>
<dbReference type="InterPro" id="IPR045054">
    <property type="entry name" value="P4HA-like"/>
</dbReference>
<comment type="cofactor">
    <cofactor evidence="1">
        <name>L-ascorbate</name>
        <dbReference type="ChEBI" id="CHEBI:38290"/>
    </cofactor>
</comment>